<evidence type="ECO:0000256" key="2">
    <source>
        <dbReference type="ARBA" id="ARBA00022723"/>
    </source>
</evidence>
<dbReference type="PROSITE" id="PS51257">
    <property type="entry name" value="PROKAR_LIPOPROTEIN"/>
    <property type="match status" value="1"/>
</dbReference>
<keyword evidence="3 4" id="KW-0408">Iron</keyword>
<dbReference type="PROSITE" id="PS51007">
    <property type="entry name" value="CYTC"/>
    <property type="match status" value="1"/>
</dbReference>
<keyword evidence="2 4" id="KW-0479">Metal-binding</keyword>
<keyword evidence="1 4" id="KW-0349">Heme</keyword>
<dbReference type="Gene3D" id="1.10.760.10">
    <property type="entry name" value="Cytochrome c-like domain"/>
    <property type="match status" value="1"/>
</dbReference>
<dbReference type="InterPro" id="IPR009056">
    <property type="entry name" value="Cyt_c-like_dom"/>
</dbReference>
<dbReference type="SUPFAM" id="SSF46626">
    <property type="entry name" value="Cytochrome c"/>
    <property type="match status" value="1"/>
</dbReference>
<evidence type="ECO:0000259" key="6">
    <source>
        <dbReference type="PROSITE" id="PS51007"/>
    </source>
</evidence>
<organism evidence="7 8">
    <name type="scientific">Adhaeribacter radiodurans</name>
    <dbReference type="NCBI Taxonomy" id="2745197"/>
    <lineage>
        <taxon>Bacteria</taxon>
        <taxon>Pseudomonadati</taxon>
        <taxon>Bacteroidota</taxon>
        <taxon>Cytophagia</taxon>
        <taxon>Cytophagales</taxon>
        <taxon>Hymenobacteraceae</taxon>
        <taxon>Adhaeribacter</taxon>
    </lineage>
</organism>
<reference evidence="7 8" key="2">
    <citation type="submission" date="2020-08" db="EMBL/GenBank/DDBJ databases">
        <title>Adhaeribacter dokdonensis sp. nov., isolated from the rhizosphere of Elymus tsukushiensis, a plant native to the Dokdo Islands, Republic of Korea.</title>
        <authorList>
            <person name="Ghim S.Y."/>
        </authorList>
    </citation>
    <scope>NUCLEOTIDE SEQUENCE [LARGE SCALE GENOMIC DNA]</scope>
    <source>
        <strain evidence="7 8">KUDC8001</strain>
    </source>
</reference>
<keyword evidence="5" id="KW-0732">Signal</keyword>
<proteinExistence type="predicted"/>
<dbReference type="InterPro" id="IPR036909">
    <property type="entry name" value="Cyt_c-like_dom_sf"/>
</dbReference>
<protein>
    <submittedName>
        <fullName evidence="7">C-type cytochrome</fullName>
    </submittedName>
</protein>
<dbReference type="PANTHER" id="PTHR35008">
    <property type="entry name" value="BLL4482 PROTEIN-RELATED"/>
    <property type="match status" value="1"/>
</dbReference>
<sequence length="194" mass="21030">MKNTLIIVSAVVLLTSCEQANSESNTTQKEARNMVVGQKELVERGKYLVAVGGCNDCHSPKTMTDRGPVPDKRYLLAGHIAEEKLPTQGGSASKNGWVLFNSNNTAAVGPWGTSFAANLTPDATGIGNWTLENFKKALREGKYKGKDNTRMLLPPMPWPNYATLTDQDIEAVFAYLKSLKPVKNVVPSPLPPAT</sequence>
<evidence type="ECO:0000256" key="4">
    <source>
        <dbReference type="PROSITE-ProRule" id="PRU00433"/>
    </source>
</evidence>
<name>A0A7L7L965_9BACT</name>
<evidence type="ECO:0000313" key="8">
    <source>
        <dbReference type="Proteomes" id="UP000514509"/>
    </source>
</evidence>
<dbReference type="EMBL" id="CP055153">
    <property type="protein sequence ID" value="QMU29045.1"/>
    <property type="molecule type" value="Genomic_DNA"/>
</dbReference>
<dbReference type="AlphaFoldDB" id="A0A7L7L965"/>
<dbReference type="RefSeq" id="WP_182416225.1">
    <property type="nucleotide sequence ID" value="NZ_CP055153.1"/>
</dbReference>
<dbReference type="Pfam" id="PF00034">
    <property type="entry name" value="Cytochrom_C"/>
    <property type="match status" value="1"/>
</dbReference>
<dbReference type="Proteomes" id="UP000514509">
    <property type="component" value="Chromosome"/>
</dbReference>
<reference evidence="7 8" key="1">
    <citation type="submission" date="2020-06" db="EMBL/GenBank/DDBJ databases">
        <authorList>
            <person name="Hwang Y.J."/>
        </authorList>
    </citation>
    <scope>NUCLEOTIDE SEQUENCE [LARGE SCALE GENOMIC DNA]</scope>
    <source>
        <strain evidence="7 8">KUDC8001</strain>
    </source>
</reference>
<dbReference type="PANTHER" id="PTHR35008:SF4">
    <property type="entry name" value="BLL4482 PROTEIN"/>
    <property type="match status" value="1"/>
</dbReference>
<evidence type="ECO:0000313" key="7">
    <source>
        <dbReference type="EMBL" id="QMU29045.1"/>
    </source>
</evidence>
<evidence type="ECO:0000256" key="3">
    <source>
        <dbReference type="ARBA" id="ARBA00023004"/>
    </source>
</evidence>
<dbReference type="InterPro" id="IPR051459">
    <property type="entry name" value="Cytochrome_c-type_DH"/>
</dbReference>
<feature type="domain" description="Cytochrome c" evidence="6">
    <location>
        <begin position="40"/>
        <end position="180"/>
    </location>
</feature>
<dbReference type="KEGG" id="add:HUW48_13790"/>
<evidence type="ECO:0000256" key="5">
    <source>
        <dbReference type="SAM" id="SignalP"/>
    </source>
</evidence>
<dbReference type="GO" id="GO:0020037">
    <property type="term" value="F:heme binding"/>
    <property type="evidence" value="ECO:0007669"/>
    <property type="project" value="InterPro"/>
</dbReference>
<evidence type="ECO:0000256" key="1">
    <source>
        <dbReference type="ARBA" id="ARBA00022617"/>
    </source>
</evidence>
<gene>
    <name evidence="7" type="ORF">HUW48_13790</name>
</gene>
<dbReference type="GO" id="GO:0009055">
    <property type="term" value="F:electron transfer activity"/>
    <property type="evidence" value="ECO:0007669"/>
    <property type="project" value="InterPro"/>
</dbReference>
<dbReference type="GO" id="GO:0046872">
    <property type="term" value="F:metal ion binding"/>
    <property type="evidence" value="ECO:0007669"/>
    <property type="project" value="UniProtKB-KW"/>
</dbReference>
<feature type="signal peptide" evidence="5">
    <location>
        <begin position="1"/>
        <end position="20"/>
    </location>
</feature>
<feature type="chain" id="PRO_5029455963" evidence="5">
    <location>
        <begin position="21"/>
        <end position="194"/>
    </location>
</feature>
<keyword evidence="8" id="KW-1185">Reference proteome</keyword>
<accession>A0A7L7L965</accession>